<reference evidence="2 3" key="1">
    <citation type="submission" date="2016-06" db="EMBL/GenBank/DDBJ databases">
        <authorList>
            <consortium name="Pathogen Informatics"/>
        </authorList>
    </citation>
    <scope>NUCLEOTIDE SEQUENCE [LARGE SCALE GENOMIC DNA]</scope>
    <source>
        <strain evidence="2">PocGH01</strain>
    </source>
</reference>
<dbReference type="EMBL" id="FLRI01000332">
    <property type="protein sequence ID" value="SBT84140.1"/>
    <property type="molecule type" value="Genomic_DNA"/>
</dbReference>
<name>A0A1D3JEJ1_PLAOA</name>
<keyword evidence="3" id="KW-1185">Reference proteome</keyword>
<dbReference type="VEuPathDB" id="PlasmoDB:POWCR01_000120200"/>
<keyword evidence="1" id="KW-0812">Transmembrane</keyword>
<evidence type="ECO:0000313" key="2">
    <source>
        <dbReference type="EMBL" id="SBT84140.1"/>
    </source>
</evidence>
<dbReference type="InterPro" id="IPR008780">
    <property type="entry name" value="Plasmodium_Vir"/>
</dbReference>
<proteinExistence type="predicted"/>
<gene>
    <name evidence="2" type="primary">PocGH01_00038700</name>
    <name evidence="2" type="ORF">POCGH01_00038700</name>
</gene>
<keyword evidence="1" id="KW-0472">Membrane</keyword>
<organism evidence="2 3">
    <name type="scientific">Plasmodium ovale</name>
    <name type="common">malaria parasite P. ovale</name>
    <dbReference type="NCBI Taxonomy" id="36330"/>
    <lineage>
        <taxon>Eukaryota</taxon>
        <taxon>Sar</taxon>
        <taxon>Alveolata</taxon>
        <taxon>Apicomplexa</taxon>
        <taxon>Aconoidasida</taxon>
        <taxon>Haemosporida</taxon>
        <taxon>Plasmodiidae</taxon>
        <taxon>Plasmodium</taxon>
        <taxon>Plasmodium (Plasmodium)</taxon>
    </lineage>
</organism>
<sequence length="366" mass="43307">MSIICINIFTDYHICNLPSDKYYSDFDKLSKKENLKSFCDSNDNINSGKNEVSVENLLSKYDGLKDFCYKLEANLLHLKDNKDSSDELKKRCTFMQLLIQDKVINTVESKSMLLYFTIFYKIWGDIMDNTEIKNNNICKPNHYPISIHDYTKWKKMHDYNYNYKNVQCSLKNHQGCNEDCNEECRKNCKEYYCTYILDIVNIYNEFEHVCDSATNKQRCPEYWNNFKINYSLNSEIELLCKEVYNKLGFYKVKMYFEEEGIEKYIDQYETQHTFSFLEKIVGYSVKNIISKTIHYSKYIVFPIILILLFYFFMKKLSLFGSKIAPKADDMRKMWRNVQGVTNPASLLNPMKPPGGGNKMGLSYLPK</sequence>
<feature type="transmembrane region" description="Helical" evidence="1">
    <location>
        <begin position="295"/>
        <end position="313"/>
    </location>
</feature>
<dbReference type="Pfam" id="PF05795">
    <property type="entry name" value="Plasmodium_Vir"/>
    <property type="match status" value="1"/>
</dbReference>
<keyword evidence="1" id="KW-1133">Transmembrane helix</keyword>
<accession>A0A1D3JEJ1</accession>
<evidence type="ECO:0000313" key="3">
    <source>
        <dbReference type="Proteomes" id="UP000242942"/>
    </source>
</evidence>
<evidence type="ECO:0000256" key="1">
    <source>
        <dbReference type="SAM" id="Phobius"/>
    </source>
</evidence>
<dbReference type="AlphaFoldDB" id="A0A1D3JEJ1"/>
<dbReference type="Proteomes" id="UP000242942">
    <property type="component" value="Unassembled WGS sequence"/>
</dbReference>
<protein>
    <submittedName>
        <fullName evidence="2">PIR protein</fullName>
    </submittedName>
</protein>
<dbReference type="VEuPathDB" id="PlasmoDB:PocGH01_00038700"/>